<evidence type="ECO:0000313" key="3">
    <source>
        <dbReference type="Proteomes" id="UP001454036"/>
    </source>
</evidence>
<accession>A0AAV3PKP0</accession>
<sequence>MARRSHTREVGNISSFDLSEVGAGKEGWLVNDPNLLIALDTHSLALSTRTQVLVIKFGSRHHPVKIRPDLSPIDSEFISALEWLVFDHLSVLAIGTSCGYLLLYSLQGHLIHKQIVYTGKILKFRVRETKGDLTQDMSSEEVCAVFSGSIARFDGSDIKNMLHRWFQEKESEYLVQTSNNMDPENSENSFARLPYQLWNITKYGACLDGAITGVMPPPLMELQSNQRYYRAIAIGRDAVISAYRLSENRSRSIVGAILSRVVPATFSTISSLSKMIWRSKSAPQKKPEAKPQPFAQASSLTCLKDHPRKGEKLTLSPSGTLAAITDSLGRILLLDTQALVVVRLWKGYRDANCLFLEMLVNKPSSSQPAYYEHVKSDYCLCLAIHAPRKGIVEVSGESIWCFCFLTLLLHFIYRITLQISP</sequence>
<protein>
    <submittedName>
        <fullName evidence="2">G-protein modulator</fullName>
    </submittedName>
</protein>
<dbReference type="PANTHER" id="PTHR12472:SF0">
    <property type="entry name" value="RAB3 GTPASE-ACTIVATING PROTEIN NON-CATALYTIC SUBUNIT"/>
    <property type="match status" value="1"/>
</dbReference>
<evidence type="ECO:0000313" key="2">
    <source>
        <dbReference type="EMBL" id="GAA0150552.1"/>
    </source>
</evidence>
<proteinExistence type="predicted"/>
<dbReference type="PANTHER" id="PTHR12472">
    <property type="entry name" value="RAB3-GAP REGULATORY DOMAIN"/>
    <property type="match status" value="1"/>
</dbReference>
<dbReference type="InterPro" id="IPR026059">
    <property type="entry name" value="Rab3GAP2"/>
</dbReference>
<dbReference type="EMBL" id="BAABME010001612">
    <property type="protein sequence ID" value="GAA0150552.1"/>
    <property type="molecule type" value="Genomic_DNA"/>
</dbReference>
<dbReference type="InterPro" id="IPR032839">
    <property type="entry name" value="RAB3GAP_N"/>
</dbReference>
<reference evidence="2 3" key="1">
    <citation type="submission" date="2024-01" db="EMBL/GenBank/DDBJ databases">
        <title>The complete chloroplast genome sequence of Lithospermum erythrorhizon: insights into the phylogenetic relationship among Boraginaceae species and the maternal lineages of purple gromwells.</title>
        <authorList>
            <person name="Okada T."/>
            <person name="Watanabe K."/>
        </authorList>
    </citation>
    <scope>NUCLEOTIDE SEQUENCE [LARGE SCALE GENOMIC DNA]</scope>
</reference>
<evidence type="ECO:0000259" key="1">
    <source>
        <dbReference type="Pfam" id="PF14655"/>
    </source>
</evidence>
<dbReference type="Pfam" id="PF14655">
    <property type="entry name" value="RAB3GAP2_N"/>
    <property type="match status" value="1"/>
</dbReference>
<organism evidence="2 3">
    <name type="scientific">Lithospermum erythrorhizon</name>
    <name type="common">Purple gromwell</name>
    <name type="synonym">Lithospermum officinale var. erythrorhizon</name>
    <dbReference type="NCBI Taxonomy" id="34254"/>
    <lineage>
        <taxon>Eukaryota</taxon>
        <taxon>Viridiplantae</taxon>
        <taxon>Streptophyta</taxon>
        <taxon>Embryophyta</taxon>
        <taxon>Tracheophyta</taxon>
        <taxon>Spermatophyta</taxon>
        <taxon>Magnoliopsida</taxon>
        <taxon>eudicotyledons</taxon>
        <taxon>Gunneridae</taxon>
        <taxon>Pentapetalae</taxon>
        <taxon>asterids</taxon>
        <taxon>lamiids</taxon>
        <taxon>Boraginales</taxon>
        <taxon>Boraginaceae</taxon>
        <taxon>Boraginoideae</taxon>
        <taxon>Lithospermeae</taxon>
        <taxon>Lithospermum</taxon>
    </lineage>
</organism>
<dbReference type="AlphaFoldDB" id="A0AAV3PKP0"/>
<dbReference type="Proteomes" id="UP001454036">
    <property type="component" value="Unassembled WGS sequence"/>
</dbReference>
<comment type="caution">
    <text evidence="2">The sequence shown here is derived from an EMBL/GenBank/DDBJ whole genome shotgun (WGS) entry which is preliminary data.</text>
</comment>
<name>A0AAV3PKP0_LITER</name>
<keyword evidence="3" id="KW-1185">Reference proteome</keyword>
<gene>
    <name evidence="2" type="ORF">LIER_09475</name>
</gene>
<feature type="domain" description="Rab3-GAP regulatory subunit N-terminal" evidence="1">
    <location>
        <begin position="28"/>
        <end position="394"/>
    </location>
</feature>